<dbReference type="STRING" id="236234.A0A1J9S2A7"/>
<keyword evidence="2" id="KW-0808">Transferase</keyword>
<accession>A0A1J9S2A7</accession>
<dbReference type="Proteomes" id="UP000183809">
    <property type="component" value="Unassembled WGS sequence"/>
</dbReference>
<evidence type="ECO:0000259" key="1">
    <source>
        <dbReference type="Pfam" id="PF01425"/>
    </source>
</evidence>
<comment type="caution">
    <text evidence="2">The sequence shown here is derived from an EMBL/GenBank/DDBJ whole genome shotgun (WGS) entry which is preliminary data.</text>
</comment>
<dbReference type="GO" id="GO:0016740">
    <property type="term" value="F:transferase activity"/>
    <property type="evidence" value="ECO:0007669"/>
    <property type="project" value="UniProtKB-KW"/>
</dbReference>
<evidence type="ECO:0000313" key="3">
    <source>
        <dbReference type="Proteomes" id="UP000183809"/>
    </source>
</evidence>
<dbReference type="EMBL" id="MNUE01000025">
    <property type="protein sequence ID" value="OJD34140.1"/>
    <property type="molecule type" value="Genomic_DNA"/>
</dbReference>
<dbReference type="AlphaFoldDB" id="A0A1J9S2A7"/>
<dbReference type="PANTHER" id="PTHR46310">
    <property type="entry name" value="AMIDASE 1"/>
    <property type="match status" value="1"/>
</dbReference>
<organism evidence="2 3">
    <name type="scientific">Diplodia corticola</name>
    <dbReference type="NCBI Taxonomy" id="236234"/>
    <lineage>
        <taxon>Eukaryota</taxon>
        <taxon>Fungi</taxon>
        <taxon>Dikarya</taxon>
        <taxon>Ascomycota</taxon>
        <taxon>Pezizomycotina</taxon>
        <taxon>Dothideomycetes</taxon>
        <taxon>Dothideomycetes incertae sedis</taxon>
        <taxon>Botryosphaeriales</taxon>
        <taxon>Botryosphaeriaceae</taxon>
        <taxon>Diplodia</taxon>
    </lineage>
</organism>
<name>A0A1J9S2A7_9PEZI</name>
<proteinExistence type="predicted"/>
<dbReference type="SUPFAM" id="SSF75304">
    <property type="entry name" value="Amidase signature (AS) enzymes"/>
    <property type="match status" value="1"/>
</dbReference>
<dbReference type="OrthoDB" id="5423360at2759"/>
<dbReference type="RefSeq" id="XP_020130400.1">
    <property type="nucleotide sequence ID" value="XM_020273271.1"/>
</dbReference>
<keyword evidence="3" id="KW-1185">Reference proteome</keyword>
<sequence>MAALSSLISSLFGFPRVVSNFRDAASNKGPQLDHQFTSCFLGEKHFLIEQTPLKMDSDLRECGFAKHENDADSCKETGPRRYCPATVISSQHGKSGSELLSHIDRLLEDEDFSEAFLQHTIFLLDKAAKGYQFPDAEVRTVLQNRGCDRIYMVDRRSTSGILSEGPCFIHGLQVHRTWRLFPDALEAFQLPLVQEAGSDRFIPVHYMWDGQLMIPVPSRLHYPKDSGRPLAGLRVGVKDVIDLRGVKTSAQCRAWLNTFPACHTSAECMAKLMELGAVPVGKTKCTQFASSEQPTADWIEFLCPWNPRADGYLSPRGSSAGSGSAIAGYPWLDVGIGTDTGGSIRGPAAVMGLFAIRPTVGVSSLRGVLPAAKSMDTVGFICRDAKLCRKVTREWFSGSKSQTGKELRTLLFPIDYWSQWPSSDTLDLRDKFVSDFEKFLGLNRIELSLAERWEQDDPPRNGMAMNDYLQSAFMNILWKTYWDASKEFREEHERKFGSRPYVNPVIQHCWKRGEMVSAEDHEEAQRRIRVYAEWLNNKVLLPGHVMIYPSGDLSPFYRDVYRPPPDELPPYDWSQREDHQASLAGVPALTFPIGQTPYTSKITEQAHLLPVNMEIMGPKGSDYDLTDLILRMMCQMGYDTVVETGKLAYKQRHATHGDSKQYA</sequence>
<dbReference type="PANTHER" id="PTHR46310:SF7">
    <property type="entry name" value="AMIDASE 1"/>
    <property type="match status" value="1"/>
</dbReference>
<dbReference type="Gene3D" id="3.90.1300.10">
    <property type="entry name" value="Amidase signature (AS) domain"/>
    <property type="match status" value="1"/>
</dbReference>
<evidence type="ECO:0000313" key="2">
    <source>
        <dbReference type="EMBL" id="OJD34140.1"/>
    </source>
</evidence>
<dbReference type="Pfam" id="PF01425">
    <property type="entry name" value="Amidase"/>
    <property type="match status" value="1"/>
</dbReference>
<feature type="domain" description="Amidase" evidence="1">
    <location>
        <begin position="224"/>
        <end position="394"/>
    </location>
</feature>
<reference evidence="2 3" key="1">
    <citation type="submission" date="2016-10" db="EMBL/GenBank/DDBJ databases">
        <title>Proteomics and genomics reveal pathogen-plant mechanisms compatible with a hemibiotrophic lifestyle of Diplodia corticola.</title>
        <authorList>
            <person name="Fernandes I."/>
            <person name="De Jonge R."/>
            <person name="Van De Peer Y."/>
            <person name="Devreese B."/>
            <person name="Alves A."/>
            <person name="Esteves A.C."/>
        </authorList>
    </citation>
    <scope>NUCLEOTIDE SEQUENCE [LARGE SCALE GENOMIC DNA]</scope>
    <source>
        <strain evidence="2 3">CBS 112549</strain>
    </source>
</reference>
<protein>
    <submittedName>
        <fullName evidence="2">Glutamyl-trna amidotransferase</fullName>
    </submittedName>
</protein>
<gene>
    <name evidence="2" type="ORF">BKCO1_2500024</name>
</gene>
<dbReference type="InterPro" id="IPR023631">
    <property type="entry name" value="Amidase_dom"/>
</dbReference>
<dbReference type="GeneID" id="31013531"/>
<dbReference type="InterPro" id="IPR036928">
    <property type="entry name" value="AS_sf"/>
</dbReference>